<dbReference type="RefSeq" id="WP_250860959.1">
    <property type="nucleotide sequence ID" value="NZ_JAGSOJ010000004.1"/>
</dbReference>
<proteinExistence type="predicted"/>
<comment type="caution">
    <text evidence="1">The sequence shown here is derived from an EMBL/GenBank/DDBJ whole genome shotgun (WGS) entry which is preliminary data.</text>
</comment>
<dbReference type="InterPro" id="IPR046286">
    <property type="entry name" value="DUF6323"/>
</dbReference>
<dbReference type="EMBL" id="JAGSOJ010000004">
    <property type="protein sequence ID" value="MCM1991823.1"/>
    <property type="molecule type" value="Genomic_DNA"/>
</dbReference>
<protein>
    <submittedName>
        <fullName evidence="1">Uncharacterized protein</fullName>
    </submittedName>
</protein>
<reference evidence="1" key="2">
    <citation type="submission" date="2021-04" db="EMBL/GenBank/DDBJ databases">
        <authorList>
            <person name="Dong X."/>
        </authorList>
    </citation>
    <scope>NUCLEOTIDE SEQUENCE</scope>
    <source>
        <strain evidence="1">ZWT</strain>
    </source>
</reference>
<accession>A0A9J6P556</accession>
<organism evidence="1 2">
    <name type="scientific">Oceanirhabdus seepicola</name>
    <dbReference type="NCBI Taxonomy" id="2828781"/>
    <lineage>
        <taxon>Bacteria</taxon>
        <taxon>Bacillati</taxon>
        <taxon>Bacillota</taxon>
        <taxon>Clostridia</taxon>
        <taxon>Eubacteriales</taxon>
        <taxon>Clostridiaceae</taxon>
        <taxon>Oceanirhabdus</taxon>
    </lineage>
</organism>
<name>A0A9J6P556_9CLOT</name>
<reference evidence="1" key="1">
    <citation type="journal article" date="2021" name="mSystems">
        <title>Bacteria and Archaea Synergistically Convert Glycine Betaine to Biogenic Methane in the Formosa Cold Seep of the South China Sea.</title>
        <authorList>
            <person name="Li L."/>
            <person name="Zhang W."/>
            <person name="Zhang S."/>
            <person name="Song L."/>
            <person name="Sun Q."/>
            <person name="Zhang H."/>
            <person name="Xiang H."/>
            <person name="Dong X."/>
        </authorList>
    </citation>
    <scope>NUCLEOTIDE SEQUENCE</scope>
    <source>
        <strain evidence="1">ZWT</strain>
    </source>
</reference>
<dbReference type="AlphaFoldDB" id="A0A9J6P556"/>
<dbReference type="Proteomes" id="UP001056429">
    <property type="component" value="Unassembled WGS sequence"/>
</dbReference>
<evidence type="ECO:0000313" key="1">
    <source>
        <dbReference type="EMBL" id="MCM1991823.1"/>
    </source>
</evidence>
<sequence length="160" mass="19068">MFLPTIFNPENKDLKEIQINELLQTNKYTEEFNLTLTEEDAKEIIHVRECALQSFGRIEIDMEVTKKLLKRFSSSTFIKPQEYVSTINSLHELFYYMKNETEDRIGDDKLIGIMEDFYNNSCGGSISILRQRIEVFSNNFRRENQKKDYLLEGNYFDDYK</sequence>
<evidence type="ECO:0000313" key="2">
    <source>
        <dbReference type="Proteomes" id="UP001056429"/>
    </source>
</evidence>
<dbReference type="Pfam" id="PF19848">
    <property type="entry name" value="DUF6323"/>
    <property type="match status" value="1"/>
</dbReference>
<keyword evidence="2" id="KW-1185">Reference proteome</keyword>
<gene>
    <name evidence="1" type="ORF">KDK92_18955</name>
</gene>